<comment type="caution">
    <text evidence="1">The sequence shown here is derived from an EMBL/GenBank/DDBJ whole genome shotgun (WGS) entry which is preliminary data.</text>
</comment>
<evidence type="ECO:0000313" key="1">
    <source>
        <dbReference type="EMBL" id="MDQ8194665.1"/>
    </source>
</evidence>
<name>A0ABU1ALD6_9BACT</name>
<accession>A0ABU1ALD6</accession>
<evidence type="ECO:0000313" key="2">
    <source>
        <dbReference type="Proteomes" id="UP001243717"/>
    </source>
</evidence>
<organism evidence="1 2">
    <name type="scientific">Thalassobacterium sedimentorum</name>
    <dbReference type="NCBI Taxonomy" id="3041258"/>
    <lineage>
        <taxon>Bacteria</taxon>
        <taxon>Pseudomonadati</taxon>
        <taxon>Verrucomicrobiota</taxon>
        <taxon>Opitutia</taxon>
        <taxon>Puniceicoccales</taxon>
        <taxon>Coraliomargaritaceae</taxon>
        <taxon>Thalassobacterium</taxon>
    </lineage>
</organism>
<gene>
    <name evidence="1" type="ORF">QEH59_09525</name>
</gene>
<dbReference type="EMBL" id="JARXIC010000013">
    <property type="protein sequence ID" value="MDQ8194665.1"/>
    <property type="molecule type" value="Genomic_DNA"/>
</dbReference>
<dbReference type="RefSeq" id="WP_308985132.1">
    <property type="nucleotide sequence ID" value="NZ_JARXIC010000013.1"/>
</dbReference>
<dbReference type="Proteomes" id="UP001243717">
    <property type="component" value="Unassembled WGS sequence"/>
</dbReference>
<proteinExistence type="predicted"/>
<evidence type="ECO:0008006" key="3">
    <source>
        <dbReference type="Google" id="ProtNLM"/>
    </source>
</evidence>
<keyword evidence="2" id="KW-1185">Reference proteome</keyword>
<sequence>MINSAVRKLASCGFCELGNAVETKFQLRRAISPDSKNQSHEKHLYSVQTFANWYNNAQTSGNTAECWSKVVLSPSPIAGGKALA</sequence>
<protein>
    <recommendedName>
        <fullName evidence="3">Integrase catalytic domain-containing protein</fullName>
    </recommendedName>
</protein>
<reference evidence="1 2" key="1">
    <citation type="submission" date="2023-04" db="EMBL/GenBank/DDBJ databases">
        <title>A novel bacteria isolated from coastal sediment.</title>
        <authorList>
            <person name="Liu X.-J."/>
            <person name="Du Z.-J."/>
        </authorList>
    </citation>
    <scope>NUCLEOTIDE SEQUENCE [LARGE SCALE GENOMIC DNA]</scope>
    <source>
        <strain evidence="1 2">SDUM461004</strain>
    </source>
</reference>